<reference evidence="11" key="1">
    <citation type="journal article" date="2013" name="Genome Biol.">
        <title>Draft genome of the mountain pine beetle, Dendroctonus ponderosae Hopkins, a major forest pest.</title>
        <authorList>
            <person name="Keeling C.I."/>
            <person name="Yuen M.M."/>
            <person name="Liao N.Y."/>
            <person name="Docking T.R."/>
            <person name="Chan S.K."/>
            <person name="Taylor G.A."/>
            <person name="Palmquist D.L."/>
            <person name="Jackman S.D."/>
            <person name="Nguyen A."/>
            <person name="Li M."/>
            <person name="Henderson H."/>
            <person name="Janes J.K."/>
            <person name="Zhao Y."/>
            <person name="Pandoh P."/>
            <person name="Moore R."/>
            <person name="Sperling F.A."/>
            <person name="Huber D.P."/>
            <person name="Birol I."/>
            <person name="Jones S.J."/>
            <person name="Bohlmann J."/>
        </authorList>
    </citation>
    <scope>NUCLEOTIDE SEQUENCE</scope>
</reference>
<dbReference type="Pfam" id="PF25828">
    <property type="entry name" value="CC_Cfap43"/>
    <property type="match status" value="1"/>
</dbReference>
<dbReference type="Gene3D" id="2.130.10.10">
    <property type="entry name" value="YVTN repeat-like/Quinoprotein amine dehydrogenase"/>
    <property type="match status" value="2"/>
</dbReference>
<evidence type="ECO:0000256" key="2">
    <source>
        <dbReference type="ARBA" id="ARBA00004245"/>
    </source>
</evidence>
<dbReference type="PANTHER" id="PTHR14885:SF1">
    <property type="entry name" value="CILIA- AND FLAGELLA-ASSOCIATED PROTEIN 43"/>
    <property type="match status" value="1"/>
</dbReference>
<proteinExistence type="predicted"/>
<evidence type="ECO:0000256" key="3">
    <source>
        <dbReference type="ARBA" id="ARBA00022490"/>
    </source>
</evidence>
<comment type="subcellular location">
    <subcellularLocation>
        <location evidence="1">Cell projection</location>
        <location evidence="1">Cilium</location>
    </subcellularLocation>
    <subcellularLocation>
        <location evidence="2">Cytoplasm</location>
        <location evidence="2">Cytoskeleton</location>
    </subcellularLocation>
</comment>
<dbReference type="GO" id="GO:0060271">
    <property type="term" value="P:cilium assembly"/>
    <property type="evidence" value="ECO:0007669"/>
    <property type="project" value="TreeGrafter"/>
</dbReference>
<sequence length="1585" mass="183861">MRATDNEALWTKIGIIKELSLMAKSVIIYGRGCFLKFLNVNTGEEMCLTLNDHNGNGDGLKCYRGHSSLYIFAYSECCQRPFIYVKSYPDFQLIVKFEGEREGFKCLAFSDSSLLFSLGEMPHYKVTAWNWRSMDKFAESANELLFENQIIRCSYGRPMYLAQLGVGSTKLFIWDVFTVCKSTIFDKHQVKIGNLKPAPFESVVWSVDGVALYIIDRNGSIYTFDRDFYLELVVDVSNAHICGTITPSICWYQHGLTISGPNKEIRHYKKVGSAWICDSSFPTEQSIGNIMSGKYEKCIGHTDVSEIVSFGTSLESVAFLKKGESSFSNICILNPLGEFVIVVRASTILDAYRMDTGKRISSITLEHNISSIADNPAFPFVAVGQETGNLKLVSFHNEAKPNVLINLPLAGFSLGTTRFFEQGNIFVTGNKREGDFFILKGLPGTQIEVIKHLHVGQQVVDYMLVASQNMIRFFAIPVTQDQFYAGNRLLRYCIVDKQVVNIKEFNFSRDDCWYRKIYAKKGPDRDRMFYLIPFNCRHVEEAETKRGNPSVFITRSIKSGHQMKYFVLSFGTKHAITWGVDGFVFVRSPDFQDIVGMSLSHHRFHKGVAKAITNPAASIIVSLGCGGLLAAVKCVGNEEDETLMGKLREEKLSTKLALMFKRPTLGFEIEERFIGKCWLEIQKLKKIEAEEAHCKKERNKILSDFQYIQSVVQNLVTENLRAPENKTLDLLEFYLDAQAYHRKQQRNKKDCKELETYLKSLIIAQDKVSEYIIKNYYIPMGVQWHNIVGIFSAVKATNYCLLPENLARSQRLNWIEEQRKVEQYLSSQDTFEPWQTLTKEELQEILAKRPAPPKNDYTGLTTALNLQEEIDVVDPEKFMETKIAITGSVAQLYIDISPGHYRQRQLNTFYQCELQQAVAEREVIRLKQCYNKCFQNTRAIKEREMYNIKEKNARLRQIISEFNYFSDTKLNIEINDPEWEPIENVETDILRVADEEVPVGPYVSPSEQALLDAKAAEEERLRLLLLADDFRERALMAMMNGVLEIRWEDELKKDVPKPKCLLEKSPEEFIEDDLRAIREYEDKVVQLKTEREKYKSLLEVEFGKLSLNLRDSIRKFNQKLYDCTKFKFYIDSGMNQENLMVNRQRVIQNGRIELDATERNIMKQIRDYELAVEENQRLITRIQEALGECRNNMETMQSKEKQLEKAYRRDFQDMSPVIQEQAYKLYKKRPKVNFRTISTATVLNELAKCVISNEITYALTQECLDYINALETLDLFAGLPPTIDETVWHLICKHRRFRIEYDMRLRAAQIQILEGEATIATFQKRVATQKEKTAILNTELDQTRADRLYLIHNKQMQLVLRRGLVEIPLTGDLFTDFSDAILVPKAEIEYVNNLIVEAGKLKLKTIEKNLKFRRTMMAIEWEHTKLRMKINDFIEQKRDIENVKFTKEMQSYLKNKSLGRKQDIESYEMEVELLAAAYENRIKDKKDKVKKISVQLKTYRESNKHLDQLIKEINIDLCHYQVEKDYEVEKKEKEILKARMSAMLNRNQLVLKVQKNHNEILVLQAELELLRLRTFPTLKYKVLDE</sequence>
<dbReference type="Proteomes" id="UP000019118">
    <property type="component" value="Unassembled WGS sequence"/>
</dbReference>
<keyword evidence="11" id="KW-1185">Reference proteome</keyword>
<evidence type="ECO:0000313" key="11">
    <source>
        <dbReference type="Proteomes" id="UP000019118"/>
    </source>
</evidence>
<evidence type="ECO:0000256" key="9">
    <source>
        <dbReference type="SAM" id="Coils"/>
    </source>
</evidence>
<name>A0AAR5P5H0_DENPD</name>
<evidence type="ECO:0000256" key="5">
    <source>
        <dbReference type="ARBA" id="ARBA00022737"/>
    </source>
</evidence>
<dbReference type="EnsemblMetazoa" id="XM_019900799.1">
    <property type="protein sequence ID" value="XP_019756358.1"/>
    <property type="gene ID" value="LOC109534993"/>
</dbReference>
<keyword evidence="6 9" id="KW-0175">Coiled coil</keyword>
<evidence type="ECO:0000256" key="6">
    <source>
        <dbReference type="ARBA" id="ARBA00023054"/>
    </source>
</evidence>
<evidence type="ECO:0000256" key="4">
    <source>
        <dbReference type="ARBA" id="ARBA00022574"/>
    </source>
</evidence>
<evidence type="ECO:0000313" key="10">
    <source>
        <dbReference type="EnsemblMetazoa" id="XP_019756358.1"/>
    </source>
</evidence>
<dbReference type="KEGG" id="dpa:109534993"/>
<evidence type="ECO:0000256" key="8">
    <source>
        <dbReference type="ARBA" id="ARBA00023273"/>
    </source>
</evidence>
<keyword evidence="8" id="KW-0966">Cell projection</keyword>
<keyword evidence="7" id="KW-0206">Cytoskeleton</keyword>
<feature type="coiled-coil region" evidence="9">
    <location>
        <begin position="1179"/>
        <end position="1206"/>
    </location>
</feature>
<keyword evidence="5" id="KW-0677">Repeat</keyword>
<evidence type="ECO:0008006" key="12">
    <source>
        <dbReference type="Google" id="ProtNLM"/>
    </source>
</evidence>
<evidence type="ECO:0000256" key="1">
    <source>
        <dbReference type="ARBA" id="ARBA00004138"/>
    </source>
</evidence>
<dbReference type="SUPFAM" id="SSF69322">
    <property type="entry name" value="Tricorn protease domain 2"/>
    <property type="match status" value="1"/>
</dbReference>
<evidence type="ECO:0000256" key="7">
    <source>
        <dbReference type="ARBA" id="ARBA00023212"/>
    </source>
</evidence>
<dbReference type="GO" id="GO:0003341">
    <property type="term" value="P:cilium movement"/>
    <property type="evidence" value="ECO:0007669"/>
    <property type="project" value="UniProtKB-ARBA"/>
</dbReference>
<dbReference type="GO" id="GO:0005930">
    <property type="term" value="C:axoneme"/>
    <property type="evidence" value="ECO:0007669"/>
    <property type="project" value="TreeGrafter"/>
</dbReference>
<dbReference type="InterPro" id="IPR015943">
    <property type="entry name" value="WD40/YVTN_repeat-like_dom_sf"/>
</dbReference>
<feature type="coiled-coil region" evidence="9">
    <location>
        <begin position="1070"/>
        <end position="1097"/>
    </location>
</feature>
<accession>A0AAR5P5H0</accession>
<protein>
    <recommendedName>
        <fullName evidence="12">Cilia- and flagella-associated protein 43</fullName>
    </recommendedName>
</protein>
<keyword evidence="4" id="KW-0853">WD repeat</keyword>
<dbReference type="GeneID" id="109534993"/>
<reference evidence="10" key="2">
    <citation type="submission" date="2024-08" db="UniProtKB">
        <authorList>
            <consortium name="EnsemblMetazoa"/>
        </authorList>
    </citation>
    <scope>IDENTIFICATION</scope>
</reference>
<dbReference type="PANTHER" id="PTHR14885">
    <property type="entry name" value="CILIA- AND FLAGELLA-ASSOCIATED PROTEIN 43-RELATED"/>
    <property type="match status" value="1"/>
</dbReference>
<keyword evidence="3" id="KW-0963">Cytoplasm</keyword>
<organism evidence="10 11">
    <name type="scientific">Dendroctonus ponderosae</name>
    <name type="common">Mountain pine beetle</name>
    <dbReference type="NCBI Taxonomy" id="77166"/>
    <lineage>
        <taxon>Eukaryota</taxon>
        <taxon>Metazoa</taxon>
        <taxon>Ecdysozoa</taxon>
        <taxon>Arthropoda</taxon>
        <taxon>Hexapoda</taxon>
        <taxon>Insecta</taxon>
        <taxon>Pterygota</taxon>
        <taxon>Neoptera</taxon>
        <taxon>Endopterygota</taxon>
        <taxon>Coleoptera</taxon>
        <taxon>Polyphaga</taxon>
        <taxon>Cucujiformia</taxon>
        <taxon>Curculionidae</taxon>
        <taxon>Scolytinae</taxon>
        <taxon>Dendroctonus</taxon>
    </lineage>
</organism>